<protein>
    <recommendedName>
        <fullName evidence="3">RNase H type-1 domain-containing protein</fullName>
    </recommendedName>
</protein>
<proteinExistence type="predicted"/>
<comment type="caution">
    <text evidence="1">The sequence shown here is derived from an EMBL/GenBank/DDBJ whole genome shotgun (WGS) entry which is preliminary data.</text>
</comment>
<evidence type="ECO:0008006" key="3">
    <source>
        <dbReference type="Google" id="ProtNLM"/>
    </source>
</evidence>
<evidence type="ECO:0000313" key="2">
    <source>
        <dbReference type="Proteomes" id="UP001630127"/>
    </source>
</evidence>
<dbReference type="Proteomes" id="UP001630127">
    <property type="component" value="Unassembled WGS sequence"/>
</dbReference>
<dbReference type="AlphaFoldDB" id="A0ABD3ACU6"/>
<gene>
    <name evidence="1" type="ORF">ACH5RR_008881</name>
</gene>
<name>A0ABD3ACU6_9GENT</name>
<accession>A0ABD3ACU6</accession>
<dbReference type="EMBL" id="JBJUIK010000004">
    <property type="protein sequence ID" value="KAL3529559.1"/>
    <property type="molecule type" value="Genomic_DNA"/>
</dbReference>
<keyword evidence="2" id="KW-1185">Reference proteome</keyword>
<organism evidence="1 2">
    <name type="scientific">Cinchona calisaya</name>
    <dbReference type="NCBI Taxonomy" id="153742"/>
    <lineage>
        <taxon>Eukaryota</taxon>
        <taxon>Viridiplantae</taxon>
        <taxon>Streptophyta</taxon>
        <taxon>Embryophyta</taxon>
        <taxon>Tracheophyta</taxon>
        <taxon>Spermatophyta</taxon>
        <taxon>Magnoliopsida</taxon>
        <taxon>eudicotyledons</taxon>
        <taxon>Gunneridae</taxon>
        <taxon>Pentapetalae</taxon>
        <taxon>asterids</taxon>
        <taxon>lamiids</taxon>
        <taxon>Gentianales</taxon>
        <taxon>Rubiaceae</taxon>
        <taxon>Cinchonoideae</taxon>
        <taxon>Cinchoneae</taxon>
        <taxon>Cinchona</taxon>
    </lineage>
</organism>
<reference evidence="1 2" key="1">
    <citation type="submission" date="2024-11" db="EMBL/GenBank/DDBJ databases">
        <title>A near-complete genome assembly of Cinchona calisaya.</title>
        <authorList>
            <person name="Lian D.C."/>
            <person name="Zhao X.W."/>
            <person name="Wei L."/>
        </authorList>
    </citation>
    <scope>NUCLEOTIDE SEQUENCE [LARGE SCALE GENOMIC DNA]</scope>
    <source>
        <tissue evidence="1">Nenye</tissue>
    </source>
</reference>
<sequence length="95" mass="10829">MAMIKAAYEGWPSIVIHTNCKRLIQKFNKLDSSDLWVNTALEDMFQPMEWFASCSLFLCSNELNNRCSRIASIGGCTNCELVLREAFPSWQAFAD</sequence>
<evidence type="ECO:0000313" key="1">
    <source>
        <dbReference type="EMBL" id="KAL3529559.1"/>
    </source>
</evidence>